<feature type="binding site" evidence="4">
    <location>
        <begin position="205"/>
        <end position="209"/>
    </location>
    <ligand>
        <name>ATP</name>
        <dbReference type="ChEBI" id="CHEBI:30616"/>
    </ligand>
</feature>
<keyword evidence="2 5" id="KW-0378">Hydrolase</keyword>
<dbReference type="OrthoDB" id="6372431at2759"/>
<feature type="active site" description="Proton acceptor" evidence="3">
    <location>
        <position position="175"/>
    </location>
</feature>
<dbReference type="EMBL" id="CM029054">
    <property type="protein sequence ID" value="KAG2540442.1"/>
    <property type="molecule type" value="Genomic_DNA"/>
</dbReference>
<dbReference type="PROSITE" id="PS01238">
    <property type="entry name" value="GDA1_CD39_NTPASE"/>
    <property type="match status" value="1"/>
</dbReference>
<evidence type="ECO:0000256" key="4">
    <source>
        <dbReference type="PIRSR" id="PIRSR600407-2"/>
    </source>
</evidence>
<keyword evidence="6" id="KW-1133">Transmembrane helix</keyword>
<keyword evidence="6" id="KW-0812">Transmembrane</keyword>
<dbReference type="GO" id="GO:0005524">
    <property type="term" value="F:ATP binding"/>
    <property type="evidence" value="ECO:0007669"/>
    <property type="project" value="UniProtKB-KW"/>
</dbReference>
<dbReference type="AlphaFoldDB" id="A0A8T0MWE7"/>
<evidence type="ECO:0000256" key="1">
    <source>
        <dbReference type="ARBA" id="ARBA00009283"/>
    </source>
</evidence>
<dbReference type="InterPro" id="IPR006311">
    <property type="entry name" value="TAT_signal"/>
</dbReference>
<evidence type="ECO:0000313" key="7">
    <source>
        <dbReference type="EMBL" id="KAG2540442.1"/>
    </source>
</evidence>
<accession>A0A8T0MWE7</accession>
<comment type="caution">
    <text evidence="7">The sequence shown here is derived from an EMBL/GenBank/DDBJ whole genome shotgun (WGS) entry which is preliminary data.</text>
</comment>
<keyword evidence="4" id="KW-0547">Nucleotide-binding</keyword>
<gene>
    <name evidence="7" type="ORF">PVAP13_9NG553800</name>
</gene>
<evidence type="ECO:0000313" key="8">
    <source>
        <dbReference type="Proteomes" id="UP000823388"/>
    </source>
</evidence>
<name>A0A8T0MWE7_PANVG</name>
<keyword evidence="8" id="KW-1185">Reference proteome</keyword>
<evidence type="ECO:0000256" key="2">
    <source>
        <dbReference type="ARBA" id="ARBA00022801"/>
    </source>
</evidence>
<keyword evidence="6" id="KW-0472">Membrane</keyword>
<feature type="transmembrane region" description="Helical" evidence="6">
    <location>
        <begin position="463"/>
        <end position="480"/>
    </location>
</feature>
<evidence type="ECO:0000256" key="5">
    <source>
        <dbReference type="RuleBase" id="RU003833"/>
    </source>
</evidence>
<reference evidence="7 8" key="1">
    <citation type="submission" date="2020-05" db="EMBL/GenBank/DDBJ databases">
        <title>WGS assembly of Panicum virgatum.</title>
        <authorList>
            <person name="Lovell J.T."/>
            <person name="Jenkins J."/>
            <person name="Shu S."/>
            <person name="Juenger T.E."/>
            <person name="Schmutz J."/>
        </authorList>
    </citation>
    <scope>NUCLEOTIDE SEQUENCE [LARGE SCALE GENOMIC DNA]</scope>
    <source>
        <strain evidence="8">cv. AP13</strain>
    </source>
</reference>
<evidence type="ECO:0000256" key="3">
    <source>
        <dbReference type="PIRSR" id="PIRSR600407-1"/>
    </source>
</evidence>
<sequence>MPDPTTKPPSPRPRRRRRLCGLCLGTALLALLVSALVHAVAPPRRRAPAPARFSVIIDGGSTGTRAHVFAAGADGRPDLARSAVMRVSPGLSSFAADPARAGESLWPLIEFAREKVGSAGGAAAEAEVRLMATAGLRLLEDRAREAILASCRDVLRAAGFRFEDAWAKVIPGSDEGVYAWVAANYALGRLGGDPNKTVGIIELGGASAQLTFASDEVLPPELSNNFTFGETTYTLYTNSFLNFGQNAAQDSLHEVLRSRGSSKNSTLVDPCAPRGYSHNEEVMVRPSGASRSTLENQYVDSGNGNFTECKSSSLLLLQKGKEKCQYQQCQLGSTFVPELRGYFLATENFYFTSKFFGLKKSSSLSDFALAGEQFCNQDLYTLREKYPNRSDEDFSRYCFSSAYIVALLHDSLGVPLDDKRIEYSNQVGDIQVEWALGAFITLMQNTSSKPSDAAVTSTHSNRLLFAVVGIFLLCGVFYVSKWRKPKTKIIYDLEKGRYIITHIS</sequence>
<dbReference type="Gene3D" id="3.30.420.40">
    <property type="match status" value="1"/>
</dbReference>
<dbReference type="Pfam" id="PF01150">
    <property type="entry name" value="GDA1_CD39"/>
    <property type="match status" value="1"/>
</dbReference>
<evidence type="ECO:0000256" key="6">
    <source>
        <dbReference type="SAM" id="Phobius"/>
    </source>
</evidence>
<protein>
    <recommendedName>
        <fullName evidence="9">Apyrase 6</fullName>
    </recommendedName>
</protein>
<dbReference type="GO" id="GO:0017110">
    <property type="term" value="F:nucleoside diphosphate phosphatase activity"/>
    <property type="evidence" value="ECO:0007669"/>
    <property type="project" value="TreeGrafter"/>
</dbReference>
<comment type="similarity">
    <text evidence="1 5">Belongs to the GDA1/CD39 NTPase family.</text>
</comment>
<dbReference type="GO" id="GO:0016020">
    <property type="term" value="C:membrane"/>
    <property type="evidence" value="ECO:0007669"/>
    <property type="project" value="TreeGrafter"/>
</dbReference>
<dbReference type="PANTHER" id="PTHR11782">
    <property type="entry name" value="ADENOSINE/GUANOSINE DIPHOSPHATASE"/>
    <property type="match status" value="1"/>
</dbReference>
<dbReference type="InterPro" id="IPR000407">
    <property type="entry name" value="GDA1_CD39_NTPase"/>
</dbReference>
<dbReference type="Gene3D" id="3.30.420.150">
    <property type="entry name" value="Exopolyphosphatase. Domain 2"/>
    <property type="match status" value="1"/>
</dbReference>
<dbReference type="GO" id="GO:0009134">
    <property type="term" value="P:nucleoside diphosphate catabolic process"/>
    <property type="evidence" value="ECO:0007669"/>
    <property type="project" value="TreeGrafter"/>
</dbReference>
<dbReference type="Proteomes" id="UP000823388">
    <property type="component" value="Chromosome 9N"/>
</dbReference>
<organism evidence="7 8">
    <name type="scientific">Panicum virgatum</name>
    <name type="common">Blackwell switchgrass</name>
    <dbReference type="NCBI Taxonomy" id="38727"/>
    <lineage>
        <taxon>Eukaryota</taxon>
        <taxon>Viridiplantae</taxon>
        <taxon>Streptophyta</taxon>
        <taxon>Embryophyta</taxon>
        <taxon>Tracheophyta</taxon>
        <taxon>Spermatophyta</taxon>
        <taxon>Magnoliopsida</taxon>
        <taxon>Liliopsida</taxon>
        <taxon>Poales</taxon>
        <taxon>Poaceae</taxon>
        <taxon>PACMAD clade</taxon>
        <taxon>Panicoideae</taxon>
        <taxon>Panicodae</taxon>
        <taxon>Paniceae</taxon>
        <taxon>Panicinae</taxon>
        <taxon>Panicum</taxon>
        <taxon>Panicum sect. Hiantes</taxon>
    </lineage>
</organism>
<keyword evidence="4" id="KW-0067">ATP-binding</keyword>
<proteinExistence type="inferred from homology"/>
<dbReference type="PANTHER" id="PTHR11782:SF3">
    <property type="entry name" value="APYRASE 6-RELATED"/>
    <property type="match status" value="1"/>
</dbReference>
<dbReference type="PROSITE" id="PS51318">
    <property type="entry name" value="TAT"/>
    <property type="match status" value="1"/>
</dbReference>
<evidence type="ECO:0008006" key="9">
    <source>
        <dbReference type="Google" id="ProtNLM"/>
    </source>
</evidence>